<comment type="cofactor">
    <cofactor evidence="2">
        <name>a divalent metal cation</name>
        <dbReference type="ChEBI" id="CHEBI:60240"/>
    </cofactor>
</comment>
<dbReference type="GO" id="GO:0047443">
    <property type="term" value="F:4-hydroxy-4-methyl-2-oxoglutarate aldolase activity"/>
    <property type="evidence" value="ECO:0007669"/>
    <property type="project" value="UniProtKB-EC"/>
</dbReference>
<comment type="caution">
    <text evidence="3">The sequence shown here is derived from an EMBL/GenBank/DDBJ whole genome shotgun (WGS) entry which is preliminary data.</text>
</comment>
<keyword evidence="2" id="KW-0456">Lyase</keyword>
<dbReference type="InterPro" id="IPR010203">
    <property type="entry name" value="RraA"/>
</dbReference>
<dbReference type="CDD" id="cd16841">
    <property type="entry name" value="RraA_family"/>
    <property type="match status" value="1"/>
</dbReference>
<comment type="similarity">
    <text evidence="2">Belongs to the class II aldolase/RraA-like family.</text>
</comment>
<feature type="binding site" evidence="1">
    <location>
        <position position="101"/>
    </location>
    <ligand>
        <name>substrate</name>
    </ligand>
</feature>
<accession>A0A520MA66</accession>
<keyword evidence="1" id="KW-0460">Magnesium</keyword>
<dbReference type="Gene3D" id="3.50.30.40">
    <property type="entry name" value="Ribonuclease E inhibitor RraA/RraA-like"/>
    <property type="match status" value="1"/>
</dbReference>
<proteinExistence type="inferred from homology"/>
<comment type="catalytic activity">
    <reaction evidence="2">
        <text>4-hydroxy-4-methyl-2-oxoglutarate = 2 pyruvate</text>
        <dbReference type="Rhea" id="RHEA:22748"/>
        <dbReference type="ChEBI" id="CHEBI:15361"/>
        <dbReference type="ChEBI" id="CHEBI:58276"/>
        <dbReference type="EC" id="4.1.3.17"/>
    </reaction>
</comment>
<dbReference type="NCBIfam" id="TIGR01935">
    <property type="entry name" value="NOT-MenG"/>
    <property type="match status" value="1"/>
</dbReference>
<dbReference type="EC" id="4.1.1.112" evidence="2"/>
<dbReference type="GO" id="GO:0008428">
    <property type="term" value="F:ribonuclease inhibitor activity"/>
    <property type="evidence" value="ECO:0007669"/>
    <property type="project" value="InterPro"/>
</dbReference>
<organism evidence="3 4">
    <name type="scientific">SAR86 cluster bacterium</name>
    <dbReference type="NCBI Taxonomy" id="2030880"/>
    <lineage>
        <taxon>Bacteria</taxon>
        <taxon>Pseudomonadati</taxon>
        <taxon>Pseudomonadota</taxon>
        <taxon>Gammaproteobacteria</taxon>
        <taxon>SAR86 cluster</taxon>
    </lineage>
</organism>
<dbReference type="InterPro" id="IPR005493">
    <property type="entry name" value="RraA/RraA-like"/>
</dbReference>
<dbReference type="InterPro" id="IPR036704">
    <property type="entry name" value="RraA/RraA-like_sf"/>
</dbReference>
<dbReference type="PANTHER" id="PTHR33254">
    <property type="entry name" value="4-HYDROXY-4-METHYL-2-OXOGLUTARATE ALDOLASE 3-RELATED"/>
    <property type="match status" value="1"/>
</dbReference>
<dbReference type="Pfam" id="PF03737">
    <property type="entry name" value="RraA-like"/>
    <property type="match status" value="1"/>
</dbReference>
<reference evidence="3 4" key="1">
    <citation type="submission" date="2019-02" db="EMBL/GenBank/DDBJ databases">
        <title>Prokaryotic population dynamics and viral predation in marine succession experiment using metagenomics: the confinement effect.</title>
        <authorList>
            <person name="Haro-Moreno J.M."/>
            <person name="Rodriguez-Valera F."/>
            <person name="Lopez-Perez M."/>
        </authorList>
    </citation>
    <scope>NUCLEOTIDE SEQUENCE [LARGE SCALE GENOMIC DNA]</scope>
    <source>
        <strain evidence="3">MED-G167</strain>
    </source>
</reference>
<protein>
    <recommendedName>
        <fullName evidence="2">4-hydroxy-4-methyl-2-oxoglutarate aldolase</fullName>
        <shortName evidence="2">HMG aldolase</shortName>
        <ecNumber evidence="2">4.1.1.112</ecNumber>
        <ecNumber evidence="2">4.1.3.17</ecNumber>
    </recommendedName>
    <alternativeName>
        <fullName evidence="2">Oxaloacetate decarboxylase</fullName>
    </alternativeName>
</protein>
<sequence length="164" mass="17774">MDNRFNFSVPDICDDHADKVQVSNLRLQSFGGNDTFSGPIETINCPDDNSLVKEILNTPGKNRVLVIDAKGVSHASMVGDQIAAKAESNNWNGIVVNGYVRDTEVLKTIPLGIYAIGSIPKKTDKHGLGSIGNDVFVGGILIQSGNWLYIDSNGWVIAKNELKF</sequence>
<name>A0A520MA66_9GAMM</name>
<dbReference type="AlphaFoldDB" id="A0A520MA66"/>
<feature type="binding site" evidence="1">
    <location>
        <position position="102"/>
    </location>
    <ligand>
        <name>Mg(2+)</name>
        <dbReference type="ChEBI" id="CHEBI:18420"/>
    </ligand>
</feature>
<evidence type="ECO:0000256" key="1">
    <source>
        <dbReference type="PIRSR" id="PIRSR605493-1"/>
    </source>
</evidence>
<comment type="catalytic activity">
    <reaction evidence="2">
        <text>oxaloacetate + H(+) = pyruvate + CO2</text>
        <dbReference type="Rhea" id="RHEA:15641"/>
        <dbReference type="ChEBI" id="CHEBI:15361"/>
        <dbReference type="ChEBI" id="CHEBI:15378"/>
        <dbReference type="ChEBI" id="CHEBI:16452"/>
        <dbReference type="ChEBI" id="CHEBI:16526"/>
        <dbReference type="EC" id="4.1.1.112"/>
    </reaction>
</comment>
<comment type="subunit">
    <text evidence="2">Homotrimer.</text>
</comment>
<dbReference type="EC" id="4.1.3.17" evidence="2"/>
<gene>
    <name evidence="3" type="primary">rraA</name>
    <name evidence="3" type="ORF">EVB00_01515</name>
</gene>
<dbReference type="SUPFAM" id="SSF89562">
    <property type="entry name" value="RraA-like"/>
    <property type="match status" value="1"/>
</dbReference>
<dbReference type="GO" id="GO:0046872">
    <property type="term" value="F:metal ion binding"/>
    <property type="evidence" value="ECO:0007669"/>
    <property type="project" value="UniProtKB-KW"/>
</dbReference>
<dbReference type="GO" id="GO:0051252">
    <property type="term" value="P:regulation of RNA metabolic process"/>
    <property type="evidence" value="ECO:0007669"/>
    <property type="project" value="InterPro"/>
</dbReference>
<comment type="function">
    <text evidence="2">Catalyzes the aldol cleavage of 4-hydroxy-4-methyl-2-oxoglutarate (HMG) into 2 molecules of pyruvate. Also contains a secondary oxaloacetate (OAA) decarboxylase activity due to the common pyruvate enolate transition state formed following C-C bond cleavage in the retro-aldol and decarboxylation reactions.</text>
</comment>
<keyword evidence="1 2" id="KW-0479">Metal-binding</keyword>
<comment type="cofactor">
    <cofactor evidence="1">
        <name>Mg(2+)</name>
        <dbReference type="ChEBI" id="CHEBI:18420"/>
    </cofactor>
</comment>
<dbReference type="PANTHER" id="PTHR33254:SF29">
    <property type="entry name" value="REGULATOR OF RIBONUCLEASE ACTIVITY A"/>
    <property type="match status" value="1"/>
</dbReference>
<evidence type="ECO:0000256" key="2">
    <source>
        <dbReference type="RuleBase" id="RU004338"/>
    </source>
</evidence>
<evidence type="ECO:0000313" key="4">
    <source>
        <dbReference type="Proteomes" id="UP000318359"/>
    </source>
</evidence>
<dbReference type="NCBIfam" id="NF006875">
    <property type="entry name" value="PRK09372.1"/>
    <property type="match status" value="1"/>
</dbReference>
<feature type="binding site" evidence="1">
    <location>
        <begin position="79"/>
        <end position="82"/>
    </location>
    <ligand>
        <name>substrate</name>
    </ligand>
</feature>
<dbReference type="EMBL" id="SHBM01000015">
    <property type="protein sequence ID" value="RZO18132.1"/>
    <property type="molecule type" value="Genomic_DNA"/>
</dbReference>
<evidence type="ECO:0000313" key="3">
    <source>
        <dbReference type="EMBL" id="RZO18132.1"/>
    </source>
</evidence>
<dbReference type="GO" id="GO:0008948">
    <property type="term" value="F:oxaloacetate decarboxylase activity"/>
    <property type="evidence" value="ECO:0007669"/>
    <property type="project" value="UniProtKB-EC"/>
</dbReference>
<dbReference type="Proteomes" id="UP000318359">
    <property type="component" value="Unassembled WGS sequence"/>
</dbReference>